<proteinExistence type="predicted"/>
<gene>
    <name evidence="2" type="ORF">P9867_019820</name>
    <name evidence="3" type="ORF">SAMEA104305318_03906</name>
</gene>
<evidence type="ECO:0000313" key="5">
    <source>
        <dbReference type="Proteomes" id="UP001174156"/>
    </source>
</evidence>
<protein>
    <submittedName>
        <fullName evidence="3">Uncharacterized protein</fullName>
    </submittedName>
</protein>
<keyword evidence="1" id="KW-0472">Membrane</keyword>
<keyword evidence="1" id="KW-1133">Transmembrane helix</keyword>
<dbReference type="EMBL" id="UFMQ01000036">
    <property type="protein sequence ID" value="SST32505.1"/>
    <property type="molecule type" value="Genomic_DNA"/>
</dbReference>
<reference evidence="2 5" key="2">
    <citation type="journal article" date="2023" name="Nat. Commun.">
        <title>Genomic dissection of endemic carbapenem resistance reveals metallo-beta-lactamase dissemination through clonal, plasmid and integron transfer.</title>
        <authorList>
            <person name="Macesic N."/>
            <person name="Hawkey J."/>
            <person name="Vezina B."/>
            <person name="Wisniewski J.A."/>
            <person name="Cottingham H."/>
            <person name="Blakeway L.V."/>
            <person name="Harshegyi T."/>
            <person name="Pragastis K."/>
            <person name="Badoordeen G.Z."/>
            <person name="Dennison A."/>
            <person name="Spelman D.W."/>
            <person name="Jenney A.W.J."/>
            <person name="Peleg A.Y."/>
        </authorList>
    </citation>
    <scope>NUCLEOTIDE SEQUENCE [LARGE SCALE GENOMIC DNA]</scope>
    <source>
        <strain evidence="2 5">CPO519</strain>
    </source>
</reference>
<accession>A0A333W5T1</accession>
<keyword evidence="1" id="KW-0812">Transmembrane</keyword>
<evidence type="ECO:0000256" key="1">
    <source>
        <dbReference type="SAM" id="Phobius"/>
    </source>
</evidence>
<dbReference type="EMBL" id="JARTMM020000002">
    <property type="protein sequence ID" value="MEC5498599.1"/>
    <property type="molecule type" value="Genomic_DNA"/>
</dbReference>
<evidence type="ECO:0000313" key="2">
    <source>
        <dbReference type="EMBL" id="MEC5498599.1"/>
    </source>
</evidence>
<sequence>MRSYAQANIFDSICILFALAILPMVIISIGIQLKENYERKKLTQSYMDQH</sequence>
<evidence type="ECO:0000313" key="4">
    <source>
        <dbReference type="Proteomes" id="UP000252694"/>
    </source>
</evidence>
<dbReference type="Proteomes" id="UP000252694">
    <property type="component" value="Unassembled WGS sequence"/>
</dbReference>
<reference evidence="2" key="3">
    <citation type="submission" date="2024-01" db="EMBL/GenBank/DDBJ databases">
        <authorList>
            <person name="Macesic N."/>
        </authorList>
    </citation>
    <scope>NUCLEOTIDE SEQUENCE</scope>
    <source>
        <strain evidence="2">CPO519</strain>
    </source>
</reference>
<organism evidence="3 4">
    <name type="scientific">Acinetobacter baumannii</name>
    <dbReference type="NCBI Taxonomy" id="470"/>
    <lineage>
        <taxon>Bacteria</taxon>
        <taxon>Pseudomonadati</taxon>
        <taxon>Pseudomonadota</taxon>
        <taxon>Gammaproteobacteria</taxon>
        <taxon>Moraxellales</taxon>
        <taxon>Moraxellaceae</taxon>
        <taxon>Acinetobacter</taxon>
        <taxon>Acinetobacter calcoaceticus/baumannii complex</taxon>
    </lineage>
</organism>
<dbReference type="Proteomes" id="UP001174156">
    <property type="component" value="Unassembled WGS sequence"/>
</dbReference>
<feature type="transmembrane region" description="Helical" evidence="1">
    <location>
        <begin position="12"/>
        <end position="33"/>
    </location>
</feature>
<name>A0A333W5T1_ACIBA</name>
<reference evidence="3 4" key="1">
    <citation type="submission" date="2018-07" db="EMBL/GenBank/DDBJ databases">
        <authorList>
            <consortium name="Pathogen Informatics"/>
        </authorList>
    </citation>
    <scope>NUCLEOTIDE SEQUENCE [LARGE SCALE GENOMIC DNA]</scope>
    <source>
        <strain evidence="3 4">4300STDY7045823</strain>
    </source>
</reference>
<evidence type="ECO:0000313" key="3">
    <source>
        <dbReference type="EMBL" id="SST32505.1"/>
    </source>
</evidence>
<dbReference type="RefSeq" id="WP_171264985.1">
    <property type="nucleotide sequence ID" value="NZ_CP133713.1"/>
</dbReference>
<dbReference type="AlphaFoldDB" id="A0A333W5T1"/>